<dbReference type="KEGG" id="chig:CH63R_13491"/>
<gene>
    <name evidence="2" type="ORF">CH63R_13491</name>
</gene>
<evidence type="ECO:0000256" key="1">
    <source>
        <dbReference type="SAM" id="SignalP"/>
    </source>
</evidence>
<dbReference type="OrthoDB" id="4804534at2759"/>
<dbReference type="GeneID" id="28872572"/>
<dbReference type="RefSeq" id="XP_018150783.1">
    <property type="nucleotide sequence ID" value="XM_018308465.1"/>
</dbReference>
<dbReference type="VEuPathDB" id="FungiDB:CH63R_13491"/>
<name>A0A1B7XR72_COLHI</name>
<keyword evidence="1" id="KW-0732">Signal</keyword>
<dbReference type="EMBL" id="LTAN01000010">
    <property type="protein sequence ID" value="OBR02265.1"/>
    <property type="molecule type" value="Genomic_DNA"/>
</dbReference>
<feature type="chain" id="PRO_5008600986" evidence="1">
    <location>
        <begin position="20"/>
        <end position="83"/>
    </location>
</feature>
<accession>A0A1B7XR72</accession>
<reference evidence="3" key="1">
    <citation type="journal article" date="2017" name="BMC Genomics">
        <title>Gapless genome assembly of Colletotrichum higginsianum reveals chromosome structure and association of transposable elements with secondary metabolite gene clusters.</title>
        <authorList>
            <person name="Dallery J.-F."/>
            <person name="Lapalu N."/>
            <person name="Zampounis A."/>
            <person name="Pigne S."/>
            <person name="Luyten I."/>
            <person name="Amselem J."/>
            <person name="Wittenberg A.H.J."/>
            <person name="Zhou S."/>
            <person name="de Queiroz M.V."/>
            <person name="Robin G.P."/>
            <person name="Auger A."/>
            <person name="Hainaut M."/>
            <person name="Henrissat B."/>
            <person name="Kim K.-T."/>
            <person name="Lee Y.-H."/>
            <person name="Lespinet O."/>
            <person name="Schwartz D.C."/>
            <person name="Thon M.R."/>
            <person name="O'Connell R.J."/>
        </authorList>
    </citation>
    <scope>NUCLEOTIDE SEQUENCE [LARGE SCALE GENOMIC DNA]</scope>
    <source>
        <strain evidence="3">IMI 349063</strain>
    </source>
</reference>
<sequence>MKFSATFFILVAIFGFATASPQRGGSRKQQNADKQALRDLAGTDVDPNLENGTRLLSNGQGQCVAVSGKAVCSDSSGATFSRS</sequence>
<keyword evidence="3" id="KW-1185">Reference proteome</keyword>
<feature type="signal peptide" evidence="1">
    <location>
        <begin position="1"/>
        <end position="19"/>
    </location>
</feature>
<dbReference type="AlphaFoldDB" id="A0A1B7XR72"/>
<organism evidence="2 3">
    <name type="scientific">Colletotrichum higginsianum (strain IMI 349063)</name>
    <name type="common">Crucifer anthracnose fungus</name>
    <dbReference type="NCBI Taxonomy" id="759273"/>
    <lineage>
        <taxon>Eukaryota</taxon>
        <taxon>Fungi</taxon>
        <taxon>Dikarya</taxon>
        <taxon>Ascomycota</taxon>
        <taxon>Pezizomycotina</taxon>
        <taxon>Sordariomycetes</taxon>
        <taxon>Hypocreomycetidae</taxon>
        <taxon>Glomerellales</taxon>
        <taxon>Glomerellaceae</taxon>
        <taxon>Colletotrichum</taxon>
        <taxon>Colletotrichum destructivum species complex</taxon>
    </lineage>
</organism>
<protein>
    <submittedName>
        <fullName evidence="2">Uncharacterized protein</fullName>
    </submittedName>
</protein>
<proteinExistence type="predicted"/>
<dbReference type="Proteomes" id="UP000092177">
    <property type="component" value="Chromosome 10"/>
</dbReference>
<evidence type="ECO:0000313" key="3">
    <source>
        <dbReference type="Proteomes" id="UP000092177"/>
    </source>
</evidence>
<evidence type="ECO:0000313" key="2">
    <source>
        <dbReference type="EMBL" id="OBR02265.1"/>
    </source>
</evidence>
<comment type="caution">
    <text evidence="2">The sequence shown here is derived from an EMBL/GenBank/DDBJ whole genome shotgun (WGS) entry which is preliminary data.</text>
</comment>